<accession>A0A132AEX6</accession>
<dbReference type="OrthoDB" id="18740at2759"/>
<dbReference type="Pfam" id="PF00630">
    <property type="entry name" value="Filamin"/>
    <property type="match status" value="2"/>
</dbReference>
<sequence>MPIKALVNENNEDNVTVVLRGHGLAGARVGEEAEIIIDGKDAGDGEPKVTLTGLKSNIKVKLIPIGPRLYKALYESKQPGTYLLNVLWNQKQVKGCPLKVPILPSCDAKRVICTGDGLKGGTMGKEIKAFIDTRRAGPGELSAQCMGPNKAAICELYDQNDGTFTLFIHPQEGGKHTLSIKYGGQHIIGSPYLMRIYSAPDASKVRVIGPGIEHGVLPIYQSHFMCDTRGAGAGQLTVRIRGPKDLIRSMMDSPKTNTSYSVKKVFIQRDYSRGTNIRFQTKFPSELEGLISVQVFTDFIENLNLMYQEAEQMNTKICLESCFACITAYIIYLCMDTYFDKCLKKIALYIEEQNDIVFKPLGLQIIDPIERGLRVIEIIIVGNRSTIQ</sequence>
<evidence type="ECO:0000256" key="4">
    <source>
        <dbReference type="ARBA" id="ARBA00023136"/>
    </source>
</evidence>
<evidence type="ECO:0000313" key="7">
    <source>
        <dbReference type="Proteomes" id="UP000616769"/>
    </source>
</evidence>
<dbReference type="SMART" id="SM00557">
    <property type="entry name" value="IG_FLMN"/>
    <property type="match status" value="3"/>
</dbReference>
<dbReference type="InterPro" id="IPR044801">
    <property type="entry name" value="Filamin"/>
</dbReference>
<keyword evidence="4" id="KW-0472">Membrane</keyword>
<evidence type="ECO:0000313" key="6">
    <source>
        <dbReference type="EMBL" id="KPM09409.1"/>
    </source>
</evidence>
<dbReference type="InterPro" id="IPR019383">
    <property type="entry name" value="Golgin_A_7/ERF4"/>
</dbReference>
<organism evidence="6 7">
    <name type="scientific">Sarcoptes scabiei</name>
    <name type="common">Itch mite</name>
    <name type="synonym">Acarus scabiei</name>
    <dbReference type="NCBI Taxonomy" id="52283"/>
    <lineage>
        <taxon>Eukaryota</taxon>
        <taxon>Metazoa</taxon>
        <taxon>Ecdysozoa</taxon>
        <taxon>Arthropoda</taxon>
        <taxon>Chelicerata</taxon>
        <taxon>Arachnida</taxon>
        <taxon>Acari</taxon>
        <taxon>Acariformes</taxon>
        <taxon>Sarcoptiformes</taxon>
        <taxon>Astigmata</taxon>
        <taxon>Psoroptidia</taxon>
        <taxon>Sarcoptoidea</taxon>
        <taxon>Sarcoptidae</taxon>
        <taxon>Sarcoptinae</taxon>
        <taxon>Sarcoptes</taxon>
    </lineage>
</organism>
<dbReference type="SUPFAM" id="SSF81296">
    <property type="entry name" value="E set domains"/>
    <property type="match status" value="3"/>
</dbReference>
<name>A0A132AEX6_SARSC</name>
<dbReference type="PANTHER" id="PTHR38537:SF16">
    <property type="entry name" value="CALPONIN-HOMOLOGY (CH) DOMAIN-CONTAINING PROTEIN"/>
    <property type="match status" value="1"/>
</dbReference>
<dbReference type="VEuPathDB" id="VectorBase:SSCA008913"/>
<proteinExistence type="inferred from homology"/>
<dbReference type="Gene3D" id="2.60.40.10">
    <property type="entry name" value="Immunoglobulins"/>
    <property type="match status" value="3"/>
</dbReference>
<evidence type="ECO:0000256" key="1">
    <source>
        <dbReference type="ARBA" id="ARBA00004370"/>
    </source>
</evidence>
<dbReference type="InterPro" id="IPR013783">
    <property type="entry name" value="Ig-like_fold"/>
</dbReference>
<dbReference type="EMBL" id="JXLN01013515">
    <property type="protein sequence ID" value="KPM09409.1"/>
    <property type="molecule type" value="Genomic_DNA"/>
</dbReference>
<protein>
    <submittedName>
        <fullName evidence="6">Erf4-like protein</fullName>
    </submittedName>
</protein>
<dbReference type="AlphaFoldDB" id="A0A132AEX6"/>
<gene>
    <name evidence="6" type="ORF">QR98_0079440</name>
</gene>
<evidence type="ECO:0000259" key="5">
    <source>
        <dbReference type="Pfam" id="PF10256"/>
    </source>
</evidence>
<dbReference type="PANTHER" id="PTHR38537">
    <property type="entry name" value="JITTERBUG, ISOFORM N"/>
    <property type="match status" value="1"/>
</dbReference>
<dbReference type="GO" id="GO:0016020">
    <property type="term" value="C:membrane"/>
    <property type="evidence" value="ECO:0007669"/>
    <property type="project" value="UniProtKB-SubCell"/>
</dbReference>
<dbReference type="Pfam" id="PF10256">
    <property type="entry name" value="Erf4"/>
    <property type="match status" value="1"/>
</dbReference>
<feature type="domain" description="Golgin subfamily A member 7/ERF4" evidence="5">
    <location>
        <begin position="265"/>
        <end position="377"/>
    </location>
</feature>
<dbReference type="InterPro" id="IPR014756">
    <property type="entry name" value="Ig_E-set"/>
</dbReference>
<reference evidence="6 7" key="1">
    <citation type="journal article" date="2015" name="Parasit. Vectors">
        <title>Draft genome of the scabies mite.</title>
        <authorList>
            <person name="Rider S.D.Jr."/>
            <person name="Morgan M.S."/>
            <person name="Arlian L.G."/>
        </authorList>
    </citation>
    <scope>NUCLEOTIDE SEQUENCE [LARGE SCALE GENOMIC DNA]</scope>
    <source>
        <strain evidence="6">Arlian Lab</strain>
    </source>
</reference>
<dbReference type="Proteomes" id="UP000616769">
    <property type="component" value="Unassembled WGS sequence"/>
</dbReference>
<comment type="similarity">
    <text evidence="2">Belongs to the filamin family.</text>
</comment>
<dbReference type="InterPro" id="IPR001298">
    <property type="entry name" value="Filamin/ABP280_rpt"/>
</dbReference>
<evidence type="ECO:0000256" key="2">
    <source>
        <dbReference type="ARBA" id="ARBA00009238"/>
    </source>
</evidence>
<evidence type="ECO:0000256" key="3">
    <source>
        <dbReference type="ARBA" id="ARBA00022737"/>
    </source>
</evidence>
<dbReference type="PROSITE" id="PS50194">
    <property type="entry name" value="FILAMIN_REPEAT"/>
    <property type="match status" value="3"/>
</dbReference>
<keyword evidence="3" id="KW-0677">Repeat</keyword>
<comment type="subcellular location">
    <subcellularLocation>
        <location evidence="1">Membrane</location>
    </subcellularLocation>
</comment>
<dbReference type="GO" id="GO:0051015">
    <property type="term" value="F:actin filament binding"/>
    <property type="evidence" value="ECO:0007669"/>
    <property type="project" value="InterPro"/>
</dbReference>
<dbReference type="GO" id="GO:0030036">
    <property type="term" value="P:actin cytoskeleton organization"/>
    <property type="evidence" value="ECO:0007669"/>
    <property type="project" value="InterPro"/>
</dbReference>
<dbReference type="InterPro" id="IPR017868">
    <property type="entry name" value="Filamin/ABP280_repeat-like"/>
</dbReference>
<comment type="caution">
    <text evidence="6">The sequence shown here is derived from an EMBL/GenBank/DDBJ whole genome shotgun (WGS) entry which is preliminary data.</text>
</comment>